<sequence length="503" mass="57382">MDDCAHYQEIIIEAIVAYEYAQKQVEKGYFDEESKRAQVERKCFAEKGEKAQVKKKSVVEVDESHRAEVKKESVEADEEKRLDVEQGMDSKNTEEVKLLYAEQGTDSRVAEGLDAEQGTDSKVEEEKIDAEQGTDSKVEEKIDAEQGTDSKVEEKIMQNKVLIQRWKKRYMQNKVEEEKLDAEQGTDSKVEEEKLDAEQGTDSKVAEVKLDVEQSTESKMEEQIIDTKDWLNEGFIEGVKEDPPEVKGHYLPRHLLLRSESKTTPIRPVFDNASCRGHDGLALRRYLKRRPNLLRRIPEIRIEFRENKFGILADIRRYFRLMAIKENDWDYLRFLWKKKWITDEREIVECDDAKVGESKTLSKQGCTIQITYVKREPIEKSSFGKYLPNNEMQLVSKETVSGTVITPILYTPASSPKGQVPTPEKNLNLGDKSPEKSESYDCSKPSDDTSKPSDDTSKPADDASASDSDSSRGKAQGSQEVPEIAVEDSDEYDYLSRNGKGKA</sequence>
<dbReference type="Proteomes" id="UP001235939">
    <property type="component" value="Chromosome 17"/>
</dbReference>
<evidence type="ECO:0000256" key="1">
    <source>
        <dbReference type="SAM" id="MobiDB-lite"/>
    </source>
</evidence>
<feature type="compositionally biased region" description="Basic and acidic residues" evidence="1">
    <location>
        <begin position="432"/>
        <end position="461"/>
    </location>
</feature>
<proteinExistence type="predicted"/>
<feature type="region of interest" description="Disordered" evidence="1">
    <location>
        <begin position="410"/>
        <end position="503"/>
    </location>
</feature>
<feature type="compositionally biased region" description="Basic and acidic residues" evidence="1">
    <location>
        <begin position="70"/>
        <end position="84"/>
    </location>
</feature>
<feature type="region of interest" description="Disordered" evidence="1">
    <location>
        <begin position="70"/>
        <end position="89"/>
    </location>
</feature>
<dbReference type="EMBL" id="CP092879">
    <property type="protein sequence ID" value="UYV78881.1"/>
    <property type="molecule type" value="Genomic_DNA"/>
</dbReference>
<accession>A0ABY6LCH9</accession>
<feature type="region of interest" description="Disordered" evidence="1">
    <location>
        <begin position="105"/>
        <end position="151"/>
    </location>
</feature>
<reference evidence="2 3" key="1">
    <citation type="submission" date="2022-01" db="EMBL/GenBank/DDBJ databases">
        <title>A chromosomal length assembly of Cordylochernes scorpioides.</title>
        <authorList>
            <person name="Zeh D."/>
            <person name="Zeh J."/>
        </authorList>
    </citation>
    <scope>NUCLEOTIDE SEQUENCE [LARGE SCALE GENOMIC DNA]</scope>
    <source>
        <strain evidence="2">IN4F17</strain>
        <tissue evidence="2">Whole Body</tissue>
    </source>
</reference>
<organism evidence="2 3">
    <name type="scientific">Cordylochernes scorpioides</name>
    <dbReference type="NCBI Taxonomy" id="51811"/>
    <lineage>
        <taxon>Eukaryota</taxon>
        <taxon>Metazoa</taxon>
        <taxon>Ecdysozoa</taxon>
        <taxon>Arthropoda</taxon>
        <taxon>Chelicerata</taxon>
        <taxon>Arachnida</taxon>
        <taxon>Pseudoscorpiones</taxon>
        <taxon>Cheliferoidea</taxon>
        <taxon>Chernetidae</taxon>
        <taxon>Cordylochernes</taxon>
    </lineage>
</organism>
<name>A0ABY6LCH9_9ARAC</name>
<evidence type="ECO:0000313" key="2">
    <source>
        <dbReference type="EMBL" id="UYV78881.1"/>
    </source>
</evidence>
<feature type="region of interest" description="Disordered" evidence="1">
    <location>
        <begin position="177"/>
        <end position="204"/>
    </location>
</feature>
<protein>
    <submittedName>
        <fullName evidence="2">Uncharacterized protein</fullName>
    </submittedName>
</protein>
<keyword evidence="3" id="KW-1185">Reference proteome</keyword>
<feature type="compositionally biased region" description="Basic and acidic residues" evidence="1">
    <location>
        <begin position="134"/>
        <end position="151"/>
    </location>
</feature>
<gene>
    <name evidence="2" type="ORF">LAZ67_17000116</name>
</gene>
<evidence type="ECO:0000313" key="3">
    <source>
        <dbReference type="Proteomes" id="UP001235939"/>
    </source>
</evidence>